<organism evidence="1 2">
    <name type="scientific">Methanobrevibacter filiformis</name>
    <dbReference type="NCBI Taxonomy" id="55758"/>
    <lineage>
        <taxon>Archaea</taxon>
        <taxon>Methanobacteriati</taxon>
        <taxon>Methanobacteriota</taxon>
        <taxon>Methanomada group</taxon>
        <taxon>Methanobacteria</taxon>
        <taxon>Methanobacteriales</taxon>
        <taxon>Methanobacteriaceae</taxon>
        <taxon>Methanobrevibacter</taxon>
    </lineage>
</organism>
<gene>
    <name evidence="1" type="ORF">MBFIL_16910</name>
</gene>
<dbReference type="EMBL" id="LWMT01000268">
    <property type="protein sequence ID" value="KZX10634.1"/>
    <property type="molecule type" value="Genomic_DNA"/>
</dbReference>
<protein>
    <submittedName>
        <fullName evidence="1">Uncharacterized protein</fullName>
    </submittedName>
</protein>
<proteinExistence type="predicted"/>
<dbReference type="Proteomes" id="UP000077066">
    <property type="component" value="Unassembled WGS sequence"/>
</dbReference>
<evidence type="ECO:0000313" key="2">
    <source>
        <dbReference type="Proteomes" id="UP000077066"/>
    </source>
</evidence>
<sequence length="51" mass="5874">MNYMTYFNYINNGKGPTKLFVGGLHGKEGLTTIKLIEQLIPKDYNNGKFYK</sequence>
<comment type="caution">
    <text evidence="1">The sequence shown here is derived from an EMBL/GenBank/DDBJ whole genome shotgun (WGS) entry which is preliminary data.</text>
</comment>
<evidence type="ECO:0000313" key="1">
    <source>
        <dbReference type="EMBL" id="KZX10634.1"/>
    </source>
</evidence>
<dbReference type="STRING" id="55758.MBFIL_16910"/>
<keyword evidence="2" id="KW-1185">Reference proteome</keyword>
<dbReference type="PATRIC" id="fig|55758.3.peg.1903"/>
<accession>A0A165ZF84</accession>
<dbReference type="Pfam" id="PF09892">
    <property type="entry name" value="DUF2119"/>
    <property type="match status" value="1"/>
</dbReference>
<dbReference type="AlphaFoldDB" id="A0A165ZF84"/>
<reference evidence="1 2" key="1">
    <citation type="submission" date="2016-04" db="EMBL/GenBank/DDBJ databases">
        <title>Genome sequence of Methanobrevibacter filiformis DSM 11501.</title>
        <authorList>
            <person name="Poehlein A."/>
            <person name="Seedorf H."/>
            <person name="Daniel R."/>
        </authorList>
    </citation>
    <scope>NUCLEOTIDE SEQUENCE [LARGE SCALE GENOMIC DNA]</scope>
    <source>
        <strain evidence="1 2">DSM 11501</strain>
    </source>
</reference>
<name>A0A165ZF84_9EURY</name>
<dbReference type="InterPro" id="IPR019218">
    <property type="entry name" value="DUF2119"/>
</dbReference>